<proteinExistence type="predicted"/>
<comment type="caution">
    <text evidence="1">The sequence shown here is derived from an EMBL/GenBank/DDBJ whole genome shotgun (WGS) entry which is preliminary data.</text>
</comment>
<evidence type="ECO:0000313" key="1">
    <source>
        <dbReference type="EMBL" id="GIN19145.1"/>
    </source>
</evidence>
<keyword evidence="2" id="KW-1185">Reference proteome</keyword>
<accession>A0ABQ4K2E3</accession>
<name>A0ABQ4K2E3_9BACI</name>
<reference evidence="1 2" key="1">
    <citation type="submission" date="2021-03" db="EMBL/GenBank/DDBJ databases">
        <title>Antimicrobial resistance genes in bacteria isolated from Japanese honey, and their potential for conferring macrolide and lincosamide resistance in the American foulbrood pathogen Paenibacillus larvae.</title>
        <authorList>
            <person name="Okamoto M."/>
            <person name="Kumagai M."/>
            <person name="Kanamori H."/>
            <person name="Takamatsu D."/>
        </authorList>
    </citation>
    <scope>NUCLEOTIDE SEQUENCE [LARGE SCALE GENOMIC DNA]</scope>
    <source>
        <strain evidence="1 2">J1TS3</strain>
    </source>
</reference>
<sequence length="60" mass="6877">MIMGVVVLGVKTKISKAIQRLDPQIMIETETLLIIFCKVFPNVKEFVYSNNCLNIDRFSD</sequence>
<dbReference type="EMBL" id="BOQT01000001">
    <property type="protein sequence ID" value="GIN19145.1"/>
    <property type="molecule type" value="Genomic_DNA"/>
</dbReference>
<gene>
    <name evidence="1" type="ORF">J1TS3_02790</name>
</gene>
<organism evidence="1 2">
    <name type="scientific">Siminovitchia fordii</name>
    <dbReference type="NCBI Taxonomy" id="254759"/>
    <lineage>
        <taxon>Bacteria</taxon>
        <taxon>Bacillati</taxon>
        <taxon>Bacillota</taxon>
        <taxon>Bacilli</taxon>
        <taxon>Bacillales</taxon>
        <taxon>Bacillaceae</taxon>
        <taxon>Siminovitchia</taxon>
    </lineage>
</organism>
<evidence type="ECO:0000313" key="2">
    <source>
        <dbReference type="Proteomes" id="UP000680279"/>
    </source>
</evidence>
<dbReference type="Proteomes" id="UP000680279">
    <property type="component" value="Unassembled WGS sequence"/>
</dbReference>
<protein>
    <submittedName>
        <fullName evidence="1">Uncharacterized protein</fullName>
    </submittedName>
</protein>